<accession>A0A369JU76</accession>
<name>A0A369JU76_HYPMA</name>
<dbReference type="InParanoid" id="A0A369JU76"/>
<dbReference type="EMBL" id="LUEZ02000041">
    <property type="protein sequence ID" value="RDB24770.1"/>
    <property type="molecule type" value="Genomic_DNA"/>
</dbReference>
<sequence length="150" mass="16945">MATTETITLNAPHAPHENAIEAFTIILPTLKKAIIKSRHDWDKHEPKMWSRAAGLSNEALTKFDIKKDLVEIRSGVTAYGTVILGKIRIPAIKDDEGEGFIHVRIHDPPNRGAEDVIFHSLFTDERHKEGEPSIWRAIQTADTPLEFFNE</sequence>
<gene>
    <name evidence="1" type="ORF">Hypma_007699</name>
</gene>
<organism evidence="1 2">
    <name type="scientific">Hypsizygus marmoreus</name>
    <name type="common">White beech mushroom</name>
    <name type="synonym">Agaricus marmoreus</name>
    <dbReference type="NCBI Taxonomy" id="39966"/>
    <lineage>
        <taxon>Eukaryota</taxon>
        <taxon>Fungi</taxon>
        <taxon>Dikarya</taxon>
        <taxon>Basidiomycota</taxon>
        <taxon>Agaricomycotina</taxon>
        <taxon>Agaricomycetes</taxon>
        <taxon>Agaricomycetidae</taxon>
        <taxon>Agaricales</taxon>
        <taxon>Tricholomatineae</taxon>
        <taxon>Lyophyllaceae</taxon>
        <taxon>Hypsizygus</taxon>
    </lineage>
</organism>
<protein>
    <submittedName>
        <fullName evidence="1">Uncharacterized protein</fullName>
    </submittedName>
</protein>
<comment type="caution">
    <text evidence="1">The sequence shown here is derived from an EMBL/GenBank/DDBJ whole genome shotgun (WGS) entry which is preliminary data.</text>
</comment>
<proteinExistence type="predicted"/>
<dbReference type="OrthoDB" id="3344950at2759"/>
<dbReference type="AlphaFoldDB" id="A0A369JU76"/>
<dbReference type="Proteomes" id="UP000076154">
    <property type="component" value="Unassembled WGS sequence"/>
</dbReference>
<evidence type="ECO:0000313" key="2">
    <source>
        <dbReference type="Proteomes" id="UP000076154"/>
    </source>
</evidence>
<evidence type="ECO:0000313" key="1">
    <source>
        <dbReference type="EMBL" id="RDB24770.1"/>
    </source>
</evidence>
<keyword evidence="2" id="KW-1185">Reference proteome</keyword>
<reference evidence="1" key="1">
    <citation type="submission" date="2018-04" db="EMBL/GenBank/DDBJ databases">
        <title>Whole genome sequencing of Hypsizygus marmoreus.</title>
        <authorList>
            <person name="Choi I.-G."/>
            <person name="Min B."/>
            <person name="Kim J.-G."/>
            <person name="Kim S."/>
            <person name="Oh Y.-L."/>
            <person name="Kong W.-S."/>
            <person name="Park H."/>
            <person name="Jeong J."/>
            <person name="Song E.-S."/>
        </authorList>
    </citation>
    <scope>NUCLEOTIDE SEQUENCE [LARGE SCALE GENOMIC DNA]</scope>
    <source>
        <strain evidence="1">51987-8</strain>
    </source>
</reference>